<dbReference type="GO" id="GO:0003700">
    <property type="term" value="F:DNA-binding transcription factor activity"/>
    <property type="evidence" value="ECO:0007669"/>
    <property type="project" value="InterPro"/>
</dbReference>
<accession>A0A3N4E9C4</accession>
<dbReference type="InterPro" id="IPR020449">
    <property type="entry name" value="Tscrpt_reg_AraC-type_HTH"/>
</dbReference>
<keyword evidence="3" id="KW-0804">Transcription</keyword>
<proteinExistence type="predicted"/>
<organism evidence="6 8">
    <name type="scientific">Shewanella psychromarinicola</name>
    <dbReference type="NCBI Taxonomy" id="2487742"/>
    <lineage>
        <taxon>Bacteria</taxon>
        <taxon>Pseudomonadati</taxon>
        <taxon>Pseudomonadota</taxon>
        <taxon>Gammaproteobacteria</taxon>
        <taxon>Alteromonadales</taxon>
        <taxon>Shewanellaceae</taxon>
        <taxon>Shewanella</taxon>
    </lineage>
</organism>
<keyword evidence="1" id="KW-0805">Transcription regulation</keyword>
<dbReference type="SUPFAM" id="SSF46689">
    <property type="entry name" value="Homeodomain-like"/>
    <property type="match status" value="1"/>
</dbReference>
<dbReference type="GO" id="GO:0005829">
    <property type="term" value="C:cytosol"/>
    <property type="evidence" value="ECO:0007669"/>
    <property type="project" value="TreeGrafter"/>
</dbReference>
<dbReference type="PRINTS" id="PR00032">
    <property type="entry name" value="HTHARAC"/>
</dbReference>
<dbReference type="Proteomes" id="UP000273778">
    <property type="component" value="Chromosome"/>
</dbReference>
<reference evidence="8" key="2">
    <citation type="submission" date="2018-11" db="EMBL/GenBank/DDBJ databases">
        <title>Shewanella sp. R106.</title>
        <authorList>
            <person name="Hwang Y.J."/>
            <person name="Hwang C.Y."/>
        </authorList>
    </citation>
    <scope>NUCLEOTIDE SEQUENCE [LARGE SCALE GENOMIC DNA]</scope>
    <source>
        <strain evidence="8">R106</strain>
    </source>
</reference>
<dbReference type="InterPro" id="IPR009057">
    <property type="entry name" value="Homeodomain-like_sf"/>
</dbReference>
<reference evidence="6" key="3">
    <citation type="submission" date="2018-11" db="EMBL/GenBank/DDBJ databases">
        <authorList>
            <person name="Hwang Y.J."/>
            <person name="Hwang C.Y."/>
        </authorList>
    </citation>
    <scope>NUCLEOTIDE SEQUENCE</scope>
    <source>
        <strain evidence="6">R106</strain>
    </source>
</reference>
<dbReference type="SMART" id="SM00342">
    <property type="entry name" value="HTH_ARAC"/>
    <property type="match status" value="1"/>
</dbReference>
<gene>
    <name evidence="6" type="ORF">EGC77_09400</name>
    <name evidence="5" type="ORF">EGC80_06965</name>
</gene>
<dbReference type="GO" id="GO:0000976">
    <property type="term" value="F:transcription cis-regulatory region binding"/>
    <property type="evidence" value="ECO:0007669"/>
    <property type="project" value="TreeGrafter"/>
</dbReference>
<dbReference type="OrthoDB" id="6079354at2"/>
<evidence type="ECO:0000313" key="6">
    <source>
        <dbReference type="EMBL" id="RPA33526.1"/>
    </source>
</evidence>
<sequence length="335" mass="37611">MTFRSITSVQIIVSYGIELGIDQDRLLQGSGLVSAQLADHDQLVEDKQELQVLNNLMLNTPCPFKVGMALGCRYHLTSYGIMGYALLASSTARKAIELGLRYLDLTYVFSQITLTELKDDLSLRFSCDIPGELGELVLVRDMLGAAMLQREVFESNDWPIQLQFTSPQPPGLSLEDIKQRLGAEIEFNASYNGFAGLAPLLDLPLIKANEATARLCEAQCSQLLQQKQNWQPVAKLVKDTLVHLGLTASMQDIAQHLARTTRTLHRQLTLEQTSWRQVRDDVRFGIAEALLLTPIQLDEIAERLGFSDGANFSHSFKRCKNMTPSQYRKQVKKQR</sequence>
<evidence type="ECO:0000256" key="2">
    <source>
        <dbReference type="ARBA" id="ARBA00023125"/>
    </source>
</evidence>
<protein>
    <submittedName>
        <fullName evidence="6">AraC family transcriptional regulator</fullName>
    </submittedName>
</protein>
<dbReference type="EMBL" id="CP034073">
    <property type="protein sequence ID" value="AZG34685.1"/>
    <property type="molecule type" value="Genomic_DNA"/>
</dbReference>
<dbReference type="PANTHER" id="PTHR47894">
    <property type="entry name" value="HTH-TYPE TRANSCRIPTIONAL REGULATOR GADX"/>
    <property type="match status" value="1"/>
</dbReference>
<evidence type="ECO:0000259" key="4">
    <source>
        <dbReference type="PROSITE" id="PS01124"/>
    </source>
</evidence>
<dbReference type="AlphaFoldDB" id="A0A3N4E9C4"/>
<keyword evidence="7" id="KW-1185">Reference proteome</keyword>
<dbReference type="InterPro" id="IPR032687">
    <property type="entry name" value="AraC-type_N"/>
</dbReference>
<evidence type="ECO:0000313" key="7">
    <source>
        <dbReference type="Proteomes" id="UP000273778"/>
    </source>
</evidence>
<dbReference type="Proteomes" id="UP000278855">
    <property type="component" value="Unassembled WGS sequence"/>
</dbReference>
<dbReference type="RefSeq" id="WP_124012625.1">
    <property type="nucleotide sequence ID" value="NZ_CP034073.1"/>
</dbReference>
<dbReference type="KEGG" id="spsr:EGC80_06965"/>
<dbReference type="InterPro" id="IPR018060">
    <property type="entry name" value="HTH_AraC"/>
</dbReference>
<evidence type="ECO:0000313" key="8">
    <source>
        <dbReference type="Proteomes" id="UP000278855"/>
    </source>
</evidence>
<dbReference type="PANTHER" id="PTHR47894:SF1">
    <property type="entry name" value="HTH-TYPE TRANSCRIPTIONAL REGULATOR VQSM"/>
    <property type="match status" value="1"/>
</dbReference>
<evidence type="ECO:0000313" key="5">
    <source>
        <dbReference type="EMBL" id="AZG34685.1"/>
    </source>
</evidence>
<keyword evidence="2" id="KW-0238">DNA-binding</keyword>
<evidence type="ECO:0000256" key="3">
    <source>
        <dbReference type="ARBA" id="ARBA00023163"/>
    </source>
</evidence>
<evidence type="ECO:0000256" key="1">
    <source>
        <dbReference type="ARBA" id="ARBA00023015"/>
    </source>
</evidence>
<name>A0A3N4E9C4_9GAMM</name>
<dbReference type="Gene3D" id="1.10.10.60">
    <property type="entry name" value="Homeodomain-like"/>
    <property type="match status" value="1"/>
</dbReference>
<feature type="domain" description="HTH araC/xylS-type" evidence="4">
    <location>
        <begin position="231"/>
        <end position="330"/>
    </location>
</feature>
<dbReference type="Pfam" id="PF12625">
    <property type="entry name" value="Arabinose_bd"/>
    <property type="match status" value="1"/>
</dbReference>
<dbReference type="Pfam" id="PF12833">
    <property type="entry name" value="HTH_18"/>
    <property type="match status" value="1"/>
</dbReference>
<dbReference type="EMBL" id="RKKB01000002">
    <property type="protein sequence ID" value="RPA33526.1"/>
    <property type="molecule type" value="Genomic_DNA"/>
</dbReference>
<reference evidence="5 7" key="1">
    <citation type="submission" date="2018-11" db="EMBL/GenBank/DDBJ databases">
        <title>Shewanella sp. M2.</title>
        <authorList>
            <person name="Hwang Y.J."/>
            <person name="Hwang C.Y."/>
        </authorList>
    </citation>
    <scope>NUCLEOTIDE SEQUENCE [LARGE SCALE GENOMIC DNA]</scope>
    <source>
        <strain evidence="5 7">M2</strain>
    </source>
</reference>
<dbReference type="PROSITE" id="PS01124">
    <property type="entry name" value="HTH_ARAC_FAMILY_2"/>
    <property type="match status" value="1"/>
</dbReference>